<evidence type="ECO:0008006" key="3">
    <source>
        <dbReference type="Google" id="ProtNLM"/>
    </source>
</evidence>
<reference evidence="1" key="1">
    <citation type="submission" date="2021-12" db="EMBL/GenBank/DDBJ databases">
        <authorList>
            <person name="King R."/>
        </authorList>
    </citation>
    <scope>NUCLEOTIDE SEQUENCE</scope>
</reference>
<evidence type="ECO:0000313" key="2">
    <source>
        <dbReference type="Proteomes" id="UP001152759"/>
    </source>
</evidence>
<dbReference type="Gene3D" id="3.90.550.20">
    <property type="match status" value="1"/>
</dbReference>
<protein>
    <recommendedName>
        <fullName evidence="3">Alpha-1,4-N-acetylglucosaminyltransferase</fullName>
    </recommendedName>
</protein>
<dbReference type="AlphaFoldDB" id="A0A9P0F7T9"/>
<name>A0A9P0F7T9_BEMTA</name>
<keyword evidence="2" id="KW-1185">Reference proteome</keyword>
<dbReference type="Proteomes" id="UP001152759">
    <property type="component" value="Chromosome 7"/>
</dbReference>
<accession>A0A9P0F7T9</accession>
<proteinExistence type="predicted"/>
<dbReference type="PANTHER" id="PTHR46830">
    <property type="entry name" value="TRANSFERASE, PUTATIVE-RELATED"/>
    <property type="match status" value="1"/>
</dbReference>
<organism evidence="1 2">
    <name type="scientific">Bemisia tabaci</name>
    <name type="common">Sweetpotato whitefly</name>
    <name type="synonym">Aleurodes tabaci</name>
    <dbReference type="NCBI Taxonomy" id="7038"/>
    <lineage>
        <taxon>Eukaryota</taxon>
        <taxon>Metazoa</taxon>
        <taxon>Ecdysozoa</taxon>
        <taxon>Arthropoda</taxon>
        <taxon>Hexapoda</taxon>
        <taxon>Insecta</taxon>
        <taxon>Pterygota</taxon>
        <taxon>Neoptera</taxon>
        <taxon>Paraneoptera</taxon>
        <taxon>Hemiptera</taxon>
        <taxon>Sternorrhyncha</taxon>
        <taxon>Aleyrodoidea</taxon>
        <taxon>Aleyrodidae</taxon>
        <taxon>Aleyrodinae</taxon>
        <taxon>Bemisia</taxon>
    </lineage>
</organism>
<dbReference type="Pfam" id="PF04488">
    <property type="entry name" value="Gly_transf_sug"/>
    <property type="match status" value="1"/>
</dbReference>
<dbReference type="SUPFAM" id="SSF53448">
    <property type="entry name" value="Nucleotide-diphospho-sugar transferases"/>
    <property type="match status" value="1"/>
</dbReference>
<gene>
    <name evidence="1" type="ORF">BEMITA_LOCUS11734</name>
</gene>
<sequence length="312" mass="36403">MMYRNKQKLILALALLSVFTVMNFTFYYHYGNHGMAADQFEGFDHINGSLAAIVPNTVHYILFGTDSLNFISFLSMTSVLKIQNPDSILIHTDRDRLQGYYWDLVQNLAKLKKTQIQLALIERPTHVFGQPLSSVYHMTDVARILVLMNFGGIYLDTDTIVLRSLNPLLKYEMVVGWPQKENIGTQILIAHKDARFLKQWLNGYRRYQPRNWYYNAGQFPAEVLSKKPELAHREDTLLGVQNLIEKLYVADEWSSWKNFYSLHLLSRHHPDPDKLDETSVTLYKHPFGEIASWLLYTVEPPLIIDGFKRWKF</sequence>
<dbReference type="InterPro" id="IPR029044">
    <property type="entry name" value="Nucleotide-diphossugar_trans"/>
</dbReference>
<dbReference type="InterPro" id="IPR007577">
    <property type="entry name" value="GlycoTrfase_DXD_sugar-bd_CS"/>
</dbReference>
<dbReference type="EMBL" id="OU963868">
    <property type="protein sequence ID" value="CAH0393314.1"/>
    <property type="molecule type" value="Genomic_DNA"/>
</dbReference>
<evidence type="ECO:0000313" key="1">
    <source>
        <dbReference type="EMBL" id="CAH0393314.1"/>
    </source>
</evidence>
<dbReference type="PANTHER" id="PTHR46830:SF1">
    <property type="entry name" value="ALPHA-1,4-N-ACETYLGLUCOSAMINYLTRANSFERASE"/>
    <property type="match status" value="1"/>
</dbReference>